<dbReference type="EMBL" id="CP104694">
    <property type="protein sequence ID" value="UXI69216.1"/>
    <property type="molecule type" value="Genomic_DNA"/>
</dbReference>
<feature type="transmembrane region" description="Helical" evidence="1">
    <location>
        <begin position="172"/>
        <end position="199"/>
    </location>
</feature>
<keyword evidence="1" id="KW-1133">Transmembrane helix</keyword>
<accession>A0ABY6BGR3</accession>
<evidence type="ECO:0000256" key="1">
    <source>
        <dbReference type="SAM" id="Phobius"/>
    </source>
</evidence>
<sequence>MHKSQFEPPRPMGVRKPSLAATLLDRAFIVVFAAGFFLLTTRLGAPSAGDGLDPSWTVVLAWAFENKLRWGQDIVFTYGPLGFLHPIASYFPAAYGEFVAGQVIVGLLGAFVAAQFFGLLNWAERLLLVVVAYLQIVVLCADPLWIIIFSYSLFTTQRLCETAASPVRLGSLIVATAVYAAITTAIKVSLFPLALLWWAGATLMLAVRRRVGLAGLSLAGFPLATLAVWLVAGQTLSDLPRHLQLSFNISAEYGHAMSAFAPLLTEVYGLALLGTIGVLLLMQLWRSRTSLSAAITVLFFGAATFLAWRAGYTRADGHTMAFSCVVSGLAVAIAAFPKQRSAALYAVCAVLALAGVPMLVTAWNPTGILTPRQLVDIAPAHVRSVARQLRNLAPTVQNFEQSLEADRKRLDLPQTRQVVGTSTIDLVGWQQGVLLLNRLNYRPRPIFQSYAAYSPVLARVNEAHFTGPMAPQFVLLPFSQIDTHYPTSEDPLTFLALLRGYQPAHVEGGYLLLKRTAGDIPAFAAIDAVSFRSSTLGTWVDVPAAESGTVLSLRARPSALGRAFAFLVREPSWRLEVQLDNSETHTFRIVRTAAEAGFLLDPFVNSLDDYARLFIGDPLPRVRRFRLIPQSDVLSALYQHDFSYATAAMALPTSNTIVSAAVIASLFPGFDRRPAISNGQTAVIVEDGRPALFVHSPGRLAFELDAGRYHLDAEIGIRNEALSAAGCTGSDGVVFEVAASTGSPGSSVRQPHNPFADPALKGPHPLRADIVLPQAGTLSLTVQPGASPTCDWAYVRNLRISAPQAPSAPPATH</sequence>
<evidence type="ECO:0008006" key="4">
    <source>
        <dbReference type="Google" id="ProtNLM"/>
    </source>
</evidence>
<gene>
    <name evidence="2" type="ORF">N4264_06095</name>
</gene>
<feature type="transmembrane region" description="Helical" evidence="1">
    <location>
        <begin position="211"/>
        <end position="232"/>
    </location>
</feature>
<organism evidence="2 3">
    <name type="scientific">Tahibacter amnicola</name>
    <dbReference type="NCBI Taxonomy" id="2976241"/>
    <lineage>
        <taxon>Bacteria</taxon>
        <taxon>Pseudomonadati</taxon>
        <taxon>Pseudomonadota</taxon>
        <taxon>Gammaproteobacteria</taxon>
        <taxon>Lysobacterales</taxon>
        <taxon>Rhodanobacteraceae</taxon>
        <taxon>Tahibacter</taxon>
    </lineage>
</organism>
<name>A0ABY6BGR3_9GAMM</name>
<feature type="transmembrane region" description="Helical" evidence="1">
    <location>
        <begin position="126"/>
        <end position="152"/>
    </location>
</feature>
<feature type="transmembrane region" description="Helical" evidence="1">
    <location>
        <begin position="291"/>
        <end position="311"/>
    </location>
</feature>
<feature type="transmembrane region" description="Helical" evidence="1">
    <location>
        <begin position="20"/>
        <end position="39"/>
    </location>
</feature>
<evidence type="ECO:0000313" key="2">
    <source>
        <dbReference type="EMBL" id="UXI69216.1"/>
    </source>
</evidence>
<feature type="transmembrane region" description="Helical" evidence="1">
    <location>
        <begin position="317"/>
        <end position="336"/>
    </location>
</feature>
<dbReference type="RefSeq" id="WP_261696174.1">
    <property type="nucleotide sequence ID" value="NZ_CP104694.1"/>
</dbReference>
<keyword evidence="1" id="KW-0472">Membrane</keyword>
<feature type="transmembrane region" description="Helical" evidence="1">
    <location>
        <begin position="99"/>
        <end position="119"/>
    </location>
</feature>
<feature type="transmembrane region" description="Helical" evidence="1">
    <location>
        <begin position="343"/>
        <end position="363"/>
    </location>
</feature>
<dbReference type="Proteomes" id="UP001064632">
    <property type="component" value="Chromosome"/>
</dbReference>
<keyword evidence="3" id="KW-1185">Reference proteome</keyword>
<keyword evidence="1" id="KW-0812">Transmembrane</keyword>
<reference evidence="2" key="1">
    <citation type="submission" date="2022-09" db="EMBL/GenBank/DDBJ databases">
        <title>Tahibacter sp. nov., isolated from a fresh water.</title>
        <authorList>
            <person name="Baek J.H."/>
            <person name="Lee J.K."/>
            <person name="Kim J.M."/>
            <person name="Jeon C.O."/>
        </authorList>
    </citation>
    <scope>NUCLEOTIDE SEQUENCE</scope>
    <source>
        <strain evidence="2">W38</strain>
    </source>
</reference>
<feature type="transmembrane region" description="Helical" evidence="1">
    <location>
        <begin position="267"/>
        <end position="284"/>
    </location>
</feature>
<proteinExistence type="predicted"/>
<evidence type="ECO:0000313" key="3">
    <source>
        <dbReference type="Proteomes" id="UP001064632"/>
    </source>
</evidence>
<protein>
    <recommendedName>
        <fullName evidence="4">4-amino-4-deoxy-L-arabinose transferase-like glycosyltransferase</fullName>
    </recommendedName>
</protein>